<dbReference type="OrthoDB" id="3231781at2759"/>
<protein>
    <recommendedName>
        <fullName evidence="4">Integral membrane protein</fullName>
    </recommendedName>
</protein>
<feature type="transmembrane region" description="Helical" evidence="1">
    <location>
        <begin position="35"/>
        <end position="57"/>
    </location>
</feature>
<feature type="transmembrane region" description="Helical" evidence="1">
    <location>
        <begin position="69"/>
        <end position="88"/>
    </location>
</feature>
<keyword evidence="1" id="KW-1133">Transmembrane helix</keyword>
<evidence type="ECO:0000313" key="3">
    <source>
        <dbReference type="Proteomes" id="UP000799118"/>
    </source>
</evidence>
<evidence type="ECO:0008006" key="4">
    <source>
        <dbReference type="Google" id="ProtNLM"/>
    </source>
</evidence>
<dbReference type="EMBL" id="ML769596">
    <property type="protein sequence ID" value="KAE9392428.1"/>
    <property type="molecule type" value="Genomic_DNA"/>
</dbReference>
<feature type="transmembrane region" description="Helical" evidence="1">
    <location>
        <begin position="178"/>
        <end position="202"/>
    </location>
</feature>
<name>A0A6A4H421_9AGAR</name>
<feature type="transmembrane region" description="Helical" evidence="1">
    <location>
        <begin position="140"/>
        <end position="166"/>
    </location>
</feature>
<evidence type="ECO:0000256" key="1">
    <source>
        <dbReference type="SAM" id="Phobius"/>
    </source>
</evidence>
<keyword evidence="1" id="KW-0812">Transmembrane</keyword>
<dbReference type="AlphaFoldDB" id="A0A6A4H421"/>
<sequence length="210" mass="24252">MLRPALSQLARRHFNRFRRSSMISSDSVQVTLGGLQVSVLIATFIYAISCFQAFLYWRSRFNDRLPLRILVWVVWLFETAHTTCFWIYIFTITVKYYGQPEEIDRRHWSLDASLAFHGLINCCVQSYYSWRVYVISGRMLIPILCWISLTLECFGAITDAVILYAIGPVAFTANWNLLPTLLITVDLSVGVVNTTSLCYYLYTRKTGVKS</sequence>
<keyword evidence="1" id="KW-0472">Membrane</keyword>
<keyword evidence="3" id="KW-1185">Reference proteome</keyword>
<dbReference type="PANTHER" id="PTHR40465">
    <property type="entry name" value="CHROMOSOME 1, WHOLE GENOME SHOTGUN SEQUENCE"/>
    <property type="match status" value="1"/>
</dbReference>
<organism evidence="2 3">
    <name type="scientific">Gymnopus androsaceus JB14</name>
    <dbReference type="NCBI Taxonomy" id="1447944"/>
    <lineage>
        <taxon>Eukaryota</taxon>
        <taxon>Fungi</taxon>
        <taxon>Dikarya</taxon>
        <taxon>Basidiomycota</taxon>
        <taxon>Agaricomycotina</taxon>
        <taxon>Agaricomycetes</taxon>
        <taxon>Agaricomycetidae</taxon>
        <taxon>Agaricales</taxon>
        <taxon>Marasmiineae</taxon>
        <taxon>Omphalotaceae</taxon>
        <taxon>Gymnopus</taxon>
    </lineage>
</organism>
<proteinExistence type="predicted"/>
<feature type="transmembrane region" description="Helical" evidence="1">
    <location>
        <begin position="108"/>
        <end position="128"/>
    </location>
</feature>
<dbReference type="Proteomes" id="UP000799118">
    <property type="component" value="Unassembled WGS sequence"/>
</dbReference>
<gene>
    <name evidence="2" type="ORF">BT96DRAFT_274635</name>
</gene>
<evidence type="ECO:0000313" key="2">
    <source>
        <dbReference type="EMBL" id="KAE9392428.1"/>
    </source>
</evidence>
<reference evidence="2" key="1">
    <citation type="journal article" date="2019" name="Environ. Microbiol.">
        <title>Fungal ecological strategies reflected in gene transcription - a case study of two litter decomposers.</title>
        <authorList>
            <person name="Barbi F."/>
            <person name="Kohler A."/>
            <person name="Barry K."/>
            <person name="Baskaran P."/>
            <person name="Daum C."/>
            <person name="Fauchery L."/>
            <person name="Ihrmark K."/>
            <person name="Kuo A."/>
            <person name="LaButti K."/>
            <person name="Lipzen A."/>
            <person name="Morin E."/>
            <person name="Grigoriev I.V."/>
            <person name="Henrissat B."/>
            <person name="Lindahl B."/>
            <person name="Martin F."/>
        </authorList>
    </citation>
    <scope>NUCLEOTIDE SEQUENCE</scope>
    <source>
        <strain evidence="2">JB14</strain>
    </source>
</reference>
<accession>A0A6A4H421</accession>
<dbReference type="PANTHER" id="PTHR40465:SF1">
    <property type="entry name" value="DUF6534 DOMAIN-CONTAINING PROTEIN"/>
    <property type="match status" value="1"/>
</dbReference>